<evidence type="ECO:0000313" key="1">
    <source>
        <dbReference type="EMBL" id="MQM14821.1"/>
    </source>
</evidence>
<protein>
    <submittedName>
        <fullName evidence="1">Uncharacterized protein</fullName>
    </submittedName>
</protein>
<comment type="caution">
    <text evidence="1">The sequence shown here is derived from an EMBL/GenBank/DDBJ whole genome shotgun (WGS) entry which is preliminary data.</text>
</comment>
<organism evidence="1 2">
    <name type="scientific">Colocasia esculenta</name>
    <name type="common">Wild taro</name>
    <name type="synonym">Arum esculentum</name>
    <dbReference type="NCBI Taxonomy" id="4460"/>
    <lineage>
        <taxon>Eukaryota</taxon>
        <taxon>Viridiplantae</taxon>
        <taxon>Streptophyta</taxon>
        <taxon>Embryophyta</taxon>
        <taxon>Tracheophyta</taxon>
        <taxon>Spermatophyta</taxon>
        <taxon>Magnoliopsida</taxon>
        <taxon>Liliopsida</taxon>
        <taxon>Araceae</taxon>
        <taxon>Aroideae</taxon>
        <taxon>Colocasieae</taxon>
        <taxon>Colocasia</taxon>
    </lineage>
</organism>
<gene>
    <name evidence="1" type="ORF">Taro_047757</name>
</gene>
<reference evidence="1" key="1">
    <citation type="submission" date="2017-07" db="EMBL/GenBank/DDBJ databases">
        <title>Taro Niue Genome Assembly and Annotation.</title>
        <authorList>
            <person name="Atibalentja N."/>
            <person name="Keating K."/>
            <person name="Fields C.J."/>
        </authorList>
    </citation>
    <scope>NUCLEOTIDE SEQUENCE</scope>
    <source>
        <strain evidence="1">Niue_2</strain>
        <tissue evidence="1">Leaf</tissue>
    </source>
</reference>
<dbReference type="EMBL" id="NMUH01006245">
    <property type="protein sequence ID" value="MQM14821.1"/>
    <property type="molecule type" value="Genomic_DNA"/>
</dbReference>
<proteinExistence type="predicted"/>
<sequence>MRESRRGGLARRANRPGLARFGGWERDCSGRRVQIATVCPVTIALRSRRIVSSRLQRGSPTQKRGIALFLNLVLPSKVN</sequence>
<keyword evidence="2" id="KW-1185">Reference proteome</keyword>
<dbReference type="Proteomes" id="UP000652761">
    <property type="component" value="Unassembled WGS sequence"/>
</dbReference>
<accession>A0A843X5S4</accession>
<evidence type="ECO:0000313" key="2">
    <source>
        <dbReference type="Proteomes" id="UP000652761"/>
    </source>
</evidence>
<name>A0A843X5S4_COLES</name>
<dbReference type="AlphaFoldDB" id="A0A843X5S4"/>